<comment type="caution">
    <text evidence="5">The sequence shown here is derived from an EMBL/GenBank/DDBJ whole genome shotgun (WGS) entry which is preliminary data.</text>
</comment>
<evidence type="ECO:0000259" key="4">
    <source>
        <dbReference type="Pfam" id="PF24883"/>
    </source>
</evidence>
<evidence type="ECO:0000256" key="3">
    <source>
        <dbReference type="SAM" id="MobiDB-lite"/>
    </source>
</evidence>
<feature type="domain" description="Nephrocystin 3-like N-terminal" evidence="4">
    <location>
        <begin position="183"/>
        <end position="341"/>
    </location>
</feature>
<dbReference type="Pfam" id="PF24883">
    <property type="entry name" value="NPHP3_N"/>
    <property type="match status" value="1"/>
</dbReference>
<feature type="region of interest" description="Disordered" evidence="3">
    <location>
        <begin position="977"/>
        <end position="998"/>
    </location>
</feature>
<dbReference type="PANTHER" id="PTHR10039:SF16">
    <property type="entry name" value="GPI INOSITOL-DEACYLASE"/>
    <property type="match status" value="1"/>
</dbReference>
<name>A0AAD6VD35_9AGAR</name>
<evidence type="ECO:0000256" key="1">
    <source>
        <dbReference type="ARBA" id="ARBA00022737"/>
    </source>
</evidence>
<sequence>MKAFNGKIAAPEGFLQKIWWAKSAEKVLASFRRQVTEHRAALSVVVGLLNSGTLNAVEGGVVHISRSNEHIQNCVVKLSDQVDHGNERIHARVVEVGSQVERANEQIQERVVELDGHISQGNNQIENLHEGVSGLTQRLEDQMESLTNSRVSEMKEKLNKWLKFPPSMVEKQHETQKFRHGATGSWFLDSRKFMEWTNNQGVLWLKGNSGTGKSVLSSTVIQKLFADKLQTRVAIAYFYFDFRAKKKQDVEIMLRAIILQLSAQSPEPYAALDQHYELSQGRILPTYQDLLDVLQKLLLELGHTYIILDALDECNDDELLLVFISSLRGWTQSPLHLLVASQPRESLAEAFEDVPQVSLELESTVRDITVFVSAELRSKRYLEHFAHHAEEVTTKVVKKSNGMFRLAACLLHELSRKRLNPDLDTILANLPGDLFGIYSRFLKPIDRADFVHVAAVLRLLVFSRTSISLLELDDILAFIISDPLATGCPYYTLQSLRSEEVVSLAHGSVEDYVMSDKFTRDNKYNLKSGPSHTFITQWPKPGEFWRANEDSMLSCTANLEIFTRPSNAVVKLFHTLTERFVGWGNEEDLCEAEKLYRSVISLNQDCRDIDEAVQLLREGLTLCPPPHPDRHTLLDGLVCALNARWLHLGAVGDCYAALDLAREALALCPPNYPSRAKRLHNCATALIAQYEHLGDVAQLAEAVLLQRESLSILRPTHPDRAAALASLATCLRLGDFYDCNQQPDCLDKTMMSLQDESAYAARSPLARFAAAERWISIALKYDHHSVLNAYRAAIGLLTQLAAFDLDVQSRLKILSKQTDGLGCNAAVCAIGQRKYELALELLEASRLVFWSQSMHLRTSLDDLRVTLPELSEKVRSLIQELQQKRIRSQELNDALTRAINSVRHLPGFEDFMWSKCMAALRGAAVQGPVVVLLSGESSGHALVLTISGEVQHVHLPSMSKKFLQLIGEKMQALKDGRCPDDSDLGPLPAPTSSYQLPGRMRQNSPDDTFIMVLAILWKQIAHPVIEVLGLQILRLIPSGQVISIADYMVSSYTPNLAALLAPQPPTAHHIKVPVVIQPQHPGFSCLPLDTTRELCKIESAVPKMWLTSFGTPGSPTSVEQVLCQLRSSSIVHFACHGRQDVINPLQSALYIGAGDQRAADEAMHLSASLLFAGFCSVVGTMWTIYDSDGPDIVEVFYQFKRPSGHPWYLEQPAVVCAAFLCTYCQTVRDIGYDRKVLQKLAVLLVFLTRRCDTTLGYGGAKFCLKGSVTHRRPLQVGPTDRAGRPDIVHPVVQICGGSEARRRWSGATSWG</sequence>
<dbReference type="InterPro" id="IPR011990">
    <property type="entry name" value="TPR-like_helical_dom_sf"/>
</dbReference>
<evidence type="ECO:0000256" key="2">
    <source>
        <dbReference type="SAM" id="Coils"/>
    </source>
</evidence>
<dbReference type="InterPro" id="IPR027417">
    <property type="entry name" value="P-loop_NTPase"/>
</dbReference>
<keyword evidence="1" id="KW-0677">Repeat</keyword>
<accession>A0AAD6VD35</accession>
<dbReference type="Gene3D" id="3.40.50.300">
    <property type="entry name" value="P-loop containing nucleotide triphosphate hydrolases"/>
    <property type="match status" value="1"/>
</dbReference>
<dbReference type="Proteomes" id="UP001219525">
    <property type="component" value="Unassembled WGS sequence"/>
</dbReference>
<dbReference type="Gene3D" id="1.25.40.10">
    <property type="entry name" value="Tetratricopeptide repeat domain"/>
    <property type="match status" value="1"/>
</dbReference>
<keyword evidence="2" id="KW-0175">Coiled coil</keyword>
<gene>
    <name evidence="5" type="ORF">GGX14DRAFT_543496</name>
</gene>
<keyword evidence="6" id="KW-1185">Reference proteome</keyword>
<evidence type="ECO:0000313" key="5">
    <source>
        <dbReference type="EMBL" id="KAJ7207919.1"/>
    </source>
</evidence>
<proteinExistence type="predicted"/>
<feature type="coiled-coil region" evidence="2">
    <location>
        <begin position="860"/>
        <end position="898"/>
    </location>
</feature>
<reference evidence="5" key="1">
    <citation type="submission" date="2023-03" db="EMBL/GenBank/DDBJ databases">
        <title>Massive genome expansion in bonnet fungi (Mycena s.s.) driven by repeated elements and novel gene families across ecological guilds.</title>
        <authorList>
            <consortium name="Lawrence Berkeley National Laboratory"/>
            <person name="Harder C.B."/>
            <person name="Miyauchi S."/>
            <person name="Viragh M."/>
            <person name="Kuo A."/>
            <person name="Thoen E."/>
            <person name="Andreopoulos B."/>
            <person name="Lu D."/>
            <person name="Skrede I."/>
            <person name="Drula E."/>
            <person name="Henrissat B."/>
            <person name="Morin E."/>
            <person name="Kohler A."/>
            <person name="Barry K."/>
            <person name="LaButti K."/>
            <person name="Morin E."/>
            <person name="Salamov A."/>
            <person name="Lipzen A."/>
            <person name="Mereny Z."/>
            <person name="Hegedus B."/>
            <person name="Baldrian P."/>
            <person name="Stursova M."/>
            <person name="Weitz H."/>
            <person name="Taylor A."/>
            <person name="Grigoriev I.V."/>
            <person name="Nagy L.G."/>
            <person name="Martin F."/>
            <person name="Kauserud H."/>
        </authorList>
    </citation>
    <scope>NUCLEOTIDE SEQUENCE</scope>
    <source>
        <strain evidence="5">9144</strain>
    </source>
</reference>
<protein>
    <recommendedName>
        <fullName evidence="4">Nephrocystin 3-like N-terminal domain-containing protein</fullName>
    </recommendedName>
</protein>
<dbReference type="InterPro" id="IPR056884">
    <property type="entry name" value="NPHP3-like_N"/>
</dbReference>
<dbReference type="SUPFAM" id="SSF52540">
    <property type="entry name" value="P-loop containing nucleoside triphosphate hydrolases"/>
    <property type="match status" value="1"/>
</dbReference>
<organism evidence="5 6">
    <name type="scientific">Mycena pura</name>
    <dbReference type="NCBI Taxonomy" id="153505"/>
    <lineage>
        <taxon>Eukaryota</taxon>
        <taxon>Fungi</taxon>
        <taxon>Dikarya</taxon>
        <taxon>Basidiomycota</taxon>
        <taxon>Agaricomycotina</taxon>
        <taxon>Agaricomycetes</taxon>
        <taxon>Agaricomycetidae</taxon>
        <taxon>Agaricales</taxon>
        <taxon>Marasmiineae</taxon>
        <taxon>Mycenaceae</taxon>
        <taxon>Mycena</taxon>
    </lineage>
</organism>
<dbReference type="EMBL" id="JARJCW010000035">
    <property type="protein sequence ID" value="KAJ7207919.1"/>
    <property type="molecule type" value="Genomic_DNA"/>
</dbReference>
<evidence type="ECO:0000313" key="6">
    <source>
        <dbReference type="Proteomes" id="UP001219525"/>
    </source>
</evidence>
<dbReference type="PANTHER" id="PTHR10039">
    <property type="entry name" value="AMELOGENIN"/>
    <property type="match status" value="1"/>
</dbReference>